<keyword evidence="4 5" id="KW-0479">Metal-binding</keyword>
<sequence>MPLHSDIVASIECIAPLSLQEKWDNSGWQVGDPSQECKGVLLAVEATEATIQEAIACGANLLITHHPILFHPLKKISTYSYQERSVALAIKNDIAIYAAHTNVDNATLGINKRLADRLNLQNTRSLVPLLGQLYKLVVMLPPEALEEVEQALFLSGAGRLGNYDHCFFRTEGVGSFRPLEGANPYSGKRGEIHRTEEVALQVLVPQPSLSNVLKALYSAHPYEEPAFDIIPLANKDPHIGTGIVGELATPITEEEMFALLRGFDKVERVAYSRPLGKPIRKVALCGGSGGSFLSNAIASGADIYITGEAKYNDFLDAQGHILLATIGHFESEAIFCSLCKEHILSNFANFVVQIAKSDFNPVNYL</sequence>
<dbReference type="eggNOG" id="COG0327">
    <property type="taxonomic scope" value="Bacteria"/>
</dbReference>
<dbReference type="AlphaFoldDB" id="A0A0A2G410"/>
<organism evidence="7 8">
    <name type="scientific">Porphyromonas gingivicanis</name>
    <dbReference type="NCBI Taxonomy" id="266762"/>
    <lineage>
        <taxon>Bacteria</taxon>
        <taxon>Pseudomonadati</taxon>
        <taxon>Bacteroidota</taxon>
        <taxon>Bacteroidia</taxon>
        <taxon>Bacteroidales</taxon>
        <taxon>Porphyromonadaceae</taxon>
        <taxon>Porphyromonas</taxon>
    </lineage>
</organism>
<dbReference type="FunFam" id="3.40.1390.30:FF:000001">
    <property type="entry name" value="GTP cyclohydrolase 1 type 2"/>
    <property type="match status" value="1"/>
</dbReference>
<keyword evidence="8" id="KW-1185">Reference proteome</keyword>
<proteinExistence type="inferred from homology"/>
<feature type="binding site" evidence="6">
    <location>
        <position position="328"/>
    </location>
    <ligand>
        <name>a divalent metal cation</name>
        <dbReference type="ChEBI" id="CHEBI:60240"/>
        <label>1</label>
    </ligand>
</feature>
<dbReference type="InterPro" id="IPR002678">
    <property type="entry name" value="DUF34/NIF3"/>
</dbReference>
<dbReference type="InterPro" id="IPR036069">
    <property type="entry name" value="DUF34/NIF3_sf"/>
</dbReference>
<dbReference type="NCBIfam" id="TIGR00486">
    <property type="entry name" value="YbgI_SA1388"/>
    <property type="match status" value="1"/>
</dbReference>
<dbReference type="GO" id="GO:0046872">
    <property type="term" value="F:metal ion binding"/>
    <property type="evidence" value="ECO:0007669"/>
    <property type="project" value="UniProtKB-UniRule"/>
</dbReference>
<feature type="binding site" evidence="6">
    <location>
        <position position="332"/>
    </location>
    <ligand>
        <name>a divalent metal cation</name>
        <dbReference type="ChEBI" id="CHEBI:60240"/>
        <label>1</label>
    </ligand>
</feature>
<feature type="binding site" evidence="6">
    <location>
        <position position="66"/>
    </location>
    <ligand>
        <name>a divalent metal cation</name>
        <dbReference type="ChEBI" id="CHEBI:60240"/>
        <label>1</label>
    </ligand>
</feature>
<dbReference type="STRING" id="266762.HQ36_03240"/>
<evidence type="ECO:0000256" key="4">
    <source>
        <dbReference type="ARBA" id="ARBA00022723"/>
    </source>
</evidence>
<dbReference type="PIRSF" id="PIRSF037489">
    <property type="entry name" value="UCP037489_NIF3_YqfO"/>
    <property type="match status" value="1"/>
</dbReference>
<protein>
    <recommendedName>
        <fullName evidence="3 5">GTP cyclohydrolase 1 type 2 homolog</fullName>
    </recommendedName>
</protein>
<dbReference type="SUPFAM" id="SSF102705">
    <property type="entry name" value="NIF3 (NGG1p interacting factor 3)-like"/>
    <property type="match status" value="1"/>
</dbReference>
<dbReference type="Pfam" id="PF01784">
    <property type="entry name" value="DUF34_NIF3"/>
    <property type="match status" value="1"/>
</dbReference>
<evidence type="ECO:0000256" key="2">
    <source>
        <dbReference type="ARBA" id="ARBA00011643"/>
    </source>
</evidence>
<reference evidence="7 8" key="1">
    <citation type="submission" date="2014-08" db="EMBL/GenBank/DDBJ databases">
        <title>Porphyromonas gingivicanis strain:COT-022_OH1391 Genome sequencing.</title>
        <authorList>
            <person name="Wallis C."/>
            <person name="Deusch O."/>
            <person name="O'Flynn C."/>
            <person name="Davis I."/>
            <person name="Jospin G."/>
            <person name="Darling A.E."/>
            <person name="Coil D.A."/>
            <person name="Alexiev A."/>
            <person name="Horsfall A."/>
            <person name="Kirkwood N."/>
            <person name="Harris S."/>
            <person name="Eisen J.A."/>
        </authorList>
    </citation>
    <scope>NUCLEOTIDE SEQUENCE [LARGE SCALE GENOMIC DNA]</scope>
    <source>
        <strain evidence="8">COT-022 OH1391</strain>
    </source>
</reference>
<dbReference type="InterPro" id="IPR015867">
    <property type="entry name" value="N-reg_PII/ATP_PRibTrfase_C"/>
</dbReference>
<comment type="caution">
    <text evidence="7">The sequence shown here is derived from an EMBL/GenBank/DDBJ whole genome shotgun (WGS) entry which is preliminary data.</text>
</comment>
<dbReference type="EMBL" id="JQZW01000008">
    <property type="protein sequence ID" value="KGN97956.1"/>
    <property type="molecule type" value="Genomic_DNA"/>
</dbReference>
<comment type="similarity">
    <text evidence="1 5">Belongs to the GTP cyclohydrolase I type 2/NIF3 family.</text>
</comment>
<dbReference type="OrthoDB" id="9792792at2"/>
<evidence type="ECO:0000313" key="8">
    <source>
        <dbReference type="Proteomes" id="UP000030134"/>
    </source>
</evidence>
<dbReference type="PANTHER" id="PTHR13799">
    <property type="entry name" value="NGG1 INTERACTING FACTOR 3"/>
    <property type="match status" value="1"/>
</dbReference>
<evidence type="ECO:0000256" key="6">
    <source>
        <dbReference type="PIRSR" id="PIRSR602678-1"/>
    </source>
</evidence>
<evidence type="ECO:0000313" key="7">
    <source>
        <dbReference type="EMBL" id="KGN97956.1"/>
    </source>
</evidence>
<dbReference type="Gene3D" id="3.40.1390.30">
    <property type="entry name" value="NIF3 (NGG1p interacting factor 3)-like"/>
    <property type="match status" value="1"/>
</dbReference>
<evidence type="ECO:0000256" key="1">
    <source>
        <dbReference type="ARBA" id="ARBA00006964"/>
    </source>
</evidence>
<evidence type="ECO:0000256" key="5">
    <source>
        <dbReference type="PIRNR" id="PIRNR037489"/>
    </source>
</evidence>
<gene>
    <name evidence="7" type="ORF">HQ36_03240</name>
</gene>
<dbReference type="GO" id="GO:0005737">
    <property type="term" value="C:cytoplasm"/>
    <property type="evidence" value="ECO:0007669"/>
    <property type="project" value="TreeGrafter"/>
</dbReference>
<dbReference type="Proteomes" id="UP000030134">
    <property type="component" value="Unassembled WGS sequence"/>
</dbReference>
<dbReference type="Gene3D" id="3.30.70.120">
    <property type="match status" value="1"/>
</dbReference>
<dbReference type="RefSeq" id="WP_036883430.1">
    <property type="nucleotide sequence ID" value="NZ_JQZW01000008.1"/>
</dbReference>
<dbReference type="PANTHER" id="PTHR13799:SF14">
    <property type="entry name" value="GTP CYCLOHYDROLASE 1 TYPE 2 HOMOLOG"/>
    <property type="match status" value="1"/>
</dbReference>
<evidence type="ECO:0000256" key="3">
    <source>
        <dbReference type="ARBA" id="ARBA00022112"/>
    </source>
</evidence>
<accession>A0A0A2G410</accession>
<feature type="binding site" evidence="6">
    <location>
        <position position="65"/>
    </location>
    <ligand>
        <name>a divalent metal cation</name>
        <dbReference type="ChEBI" id="CHEBI:60240"/>
        <label>1</label>
    </ligand>
</feature>
<feature type="binding site" evidence="6">
    <location>
        <position position="104"/>
    </location>
    <ligand>
        <name>a divalent metal cation</name>
        <dbReference type="ChEBI" id="CHEBI:60240"/>
        <label>1</label>
    </ligand>
</feature>
<dbReference type="InterPro" id="IPR017221">
    <property type="entry name" value="DUF34/NIF3_bac"/>
</dbReference>
<name>A0A0A2G410_9PORP</name>
<comment type="subunit">
    <text evidence="2">Homohexamer.</text>
</comment>